<evidence type="ECO:0000259" key="5">
    <source>
        <dbReference type="PROSITE" id="PS50075"/>
    </source>
</evidence>
<dbReference type="InterPro" id="IPR036259">
    <property type="entry name" value="MFS_trans_sf"/>
</dbReference>
<dbReference type="InterPro" id="IPR025110">
    <property type="entry name" value="AMP-bd_C"/>
</dbReference>
<dbReference type="Gene3D" id="3.30.559.10">
    <property type="entry name" value="Chloramphenicol acetyltransferase-like domain"/>
    <property type="match status" value="1"/>
</dbReference>
<dbReference type="PANTHER" id="PTHR45527:SF14">
    <property type="entry name" value="PLIPASTATIN SYNTHASE SUBUNIT B"/>
    <property type="match status" value="1"/>
</dbReference>
<protein>
    <submittedName>
        <fullName evidence="6">Amino acid adenylation domain-containing protein</fullName>
    </submittedName>
</protein>
<keyword evidence="4" id="KW-0472">Membrane</keyword>
<dbReference type="InterPro" id="IPR010071">
    <property type="entry name" value="AA_adenyl_dom"/>
</dbReference>
<feature type="transmembrane region" description="Helical" evidence="4">
    <location>
        <begin position="1621"/>
        <end position="1640"/>
    </location>
</feature>
<evidence type="ECO:0000256" key="1">
    <source>
        <dbReference type="ARBA" id="ARBA00001957"/>
    </source>
</evidence>
<dbReference type="Gene3D" id="1.10.1200.10">
    <property type="entry name" value="ACP-like"/>
    <property type="match status" value="1"/>
</dbReference>
<dbReference type="FunFam" id="3.40.50.980:FF:000002">
    <property type="entry name" value="Enterobactin synthetase component F"/>
    <property type="match status" value="1"/>
</dbReference>
<dbReference type="FunFam" id="3.40.50.980:FF:000001">
    <property type="entry name" value="Non-ribosomal peptide synthetase"/>
    <property type="match status" value="1"/>
</dbReference>
<dbReference type="PROSITE" id="PS00012">
    <property type="entry name" value="PHOSPHOPANTETHEINE"/>
    <property type="match status" value="1"/>
</dbReference>
<dbReference type="GO" id="GO:0072330">
    <property type="term" value="P:monocarboxylic acid biosynthetic process"/>
    <property type="evidence" value="ECO:0007669"/>
    <property type="project" value="UniProtKB-ARBA"/>
</dbReference>
<dbReference type="InterPro" id="IPR045851">
    <property type="entry name" value="AMP-bd_C_sf"/>
</dbReference>
<feature type="transmembrane region" description="Helical" evidence="4">
    <location>
        <begin position="1500"/>
        <end position="1528"/>
    </location>
</feature>
<dbReference type="Pfam" id="PF13193">
    <property type="entry name" value="AMP-binding_C"/>
    <property type="match status" value="1"/>
</dbReference>
<dbReference type="InterPro" id="IPR029058">
    <property type="entry name" value="AB_hydrolase_fold"/>
</dbReference>
<evidence type="ECO:0000256" key="4">
    <source>
        <dbReference type="SAM" id="Phobius"/>
    </source>
</evidence>
<dbReference type="GO" id="GO:0008610">
    <property type="term" value="P:lipid biosynthetic process"/>
    <property type="evidence" value="ECO:0007669"/>
    <property type="project" value="UniProtKB-ARBA"/>
</dbReference>
<dbReference type="GO" id="GO:0043041">
    <property type="term" value="P:amino acid activation for nonribosomal peptide biosynthetic process"/>
    <property type="evidence" value="ECO:0007669"/>
    <property type="project" value="TreeGrafter"/>
</dbReference>
<dbReference type="Gene3D" id="3.30.559.30">
    <property type="entry name" value="Nonribosomal peptide synthetase, condensation domain"/>
    <property type="match status" value="1"/>
</dbReference>
<dbReference type="GO" id="GO:0022857">
    <property type="term" value="F:transmembrane transporter activity"/>
    <property type="evidence" value="ECO:0007669"/>
    <property type="project" value="InterPro"/>
</dbReference>
<dbReference type="SUPFAM" id="SSF52777">
    <property type="entry name" value="CoA-dependent acyltransferases"/>
    <property type="match status" value="2"/>
</dbReference>
<keyword evidence="4" id="KW-0812">Transmembrane</keyword>
<name>A0A841BNZ4_9ACTN</name>
<feature type="transmembrane region" description="Helical" evidence="4">
    <location>
        <begin position="1713"/>
        <end position="1734"/>
    </location>
</feature>
<feature type="transmembrane region" description="Helical" evidence="4">
    <location>
        <begin position="1376"/>
        <end position="1402"/>
    </location>
</feature>
<dbReference type="SUPFAM" id="SSF56801">
    <property type="entry name" value="Acetyl-CoA synthetase-like"/>
    <property type="match status" value="1"/>
</dbReference>
<proteinExistence type="predicted"/>
<dbReference type="Gene3D" id="3.40.50.12780">
    <property type="entry name" value="N-terminal domain of ligase-like"/>
    <property type="match status" value="1"/>
</dbReference>
<dbReference type="CDD" id="cd06173">
    <property type="entry name" value="MFS_MefA_like"/>
    <property type="match status" value="1"/>
</dbReference>
<feature type="transmembrane region" description="Helical" evidence="4">
    <location>
        <begin position="1408"/>
        <end position="1429"/>
    </location>
</feature>
<gene>
    <name evidence="6" type="ORF">F4553_002764</name>
</gene>
<dbReference type="RefSeq" id="WP_184835983.1">
    <property type="nucleotide sequence ID" value="NZ_JACHMN010000002.1"/>
</dbReference>
<dbReference type="Proteomes" id="UP000587527">
    <property type="component" value="Unassembled WGS sequence"/>
</dbReference>
<accession>A0A841BNZ4</accession>
<feature type="transmembrane region" description="Helical" evidence="4">
    <location>
        <begin position="1647"/>
        <end position="1664"/>
    </location>
</feature>
<dbReference type="FunFam" id="3.30.300.30:FF:000010">
    <property type="entry name" value="Enterobactin synthetase component F"/>
    <property type="match status" value="1"/>
</dbReference>
<feature type="transmembrane region" description="Helical" evidence="4">
    <location>
        <begin position="1670"/>
        <end position="1692"/>
    </location>
</feature>
<feature type="transmembrane region" description="Helical" evidence="4">
    <location>
        <begin position="1534"/>
        <end position="1553"/>
    </location>
</feature>
<keyword evidence="4" id="KW-1133">Transmembrane helix</keyword>
<keyword evidence="3" id="KW-0597">Phosphoprotein</keyword>
<dbReference type="InterPro" id="IPR020806">
    <property type="entry name" value="PKS_PP-bd"/>
</dbReference>
<evidence type="ECO:0000256" key="3">
    <source>
        <dbReference type="ARBA" id="ARBA00022553"/>
    </source>
</evidence>
<dbReference type="GO" id="GO:0005829">
    <property type="term" value="C:cytosol"/>
    <property type="evidence" value="ECO:0007669"/>
    <property type="project" value="TreeGrafter"/>
</dbReference>
<dbReference type="Pfam" id="PF00501">
    <property type="entry name" value="AMP-binding"/>
    <property type="match status" value="1"/>
</dbReference>
<dbReference type="GO" id="GO:0031177">
    <property type="term" value="F:phosphopantetheine binding"/>
    <property type="evidence" value="ECO:0007669"/>
    <property type="project" value="InterPro"/>
</dbReference>
<feature type="domain" description="Carrier" evidence="5">
    <location>
        <begin position="988"/>
        <end position="1066"/>
    </location>
</feature>
<dbReference type="GO" id="GO:0003824">
    <property type="term" value="F:catalytic activity"/>
    <property type="evidence" value="ECO:0007669"/>
    <property type="project" value="InterPro"/>
</dbReference>
<dbReference type="InterPro" id="IPR000873">
    <property type="entry name" value="AMP-dep_synth/lig_dom"/>
</dbReference>
<evidence type="ECO:0000313" key="6">
    <source>
        <dbReference type="EMBL" id="MBB5869385.1"/>
    </source>
</evidence>
<dbReference type="InterPro" id="IPR036736">
    <property type="entry name" value="ACP-like_sf"/>
</dbReference>
<dbReference type="FunFam" id="1.10.1200.10:FF:000016">
    <property type="entry name" value="Non-ribosomal peptide synthase"/>
    <property type="match status" value="1"/>
</dbReference>
<dbReference type="PANTHER" id="PTHR45527">
    <property type="entry name" value="NONRIBOSOMAL PEPTIDE SYNTHETASE"/>
    <property type="match status" value="1"/>
</dbReference>
<dbReference type="Pfam" id="PF07690">
    <property type="entry name" value="MFS_1"/>
    <property type="match status" value="1"/>
</dbReference>
<feature type="transmembrane region" description="Helical" evidence="4">
    <location>
        <begin position="1467"/>
        <end position="1488"/>
    </location>
</feature>
<dbReference type="CDD" id="cd19531">
    <property type="entry name" value="LCL_NRPS-like"/>
    <property type="match status" value="1"/>
</dbReference>
<dbReference type="PROSITE" id="PS50075">
    <property type="entry name" value="CARRIER"/>
    <property type="match status" value="1"/>
</dbReference>
<dbReference type="SUPFAM" id="SSF103473">
    <property type="entry name" value="MFS general substrate transporter"/>
    <property type="match status" value="1"/>
</dbReference>
<keyword evidence="7" id="KW-1185">Reference proteome</keyword>
<dbReference type="EMBL" id="JACHMN010000002">
    <property type="protein sequence ID" value="MBB5869385.1"/>
    <property type="molecule type" value="Genomic_DNA"/>
</dbReference>
<dbReference type="Pfam" id="PF00668">
    <property type="entry name" value="Condensation"/>
    <property type="match status" value="1"/>
</dbReference>
<dbReference type="InterPro" id="IPR009081">
    <property type="entry name" value="PP-bd_ACP"/>
</dbReference>
<evidence type="ECO:0000313" key="7">
    <source>
        <dbReference type="Proteomes" id="UP000587527"/>
    </source>
</evidence>
<keyword evidence="2" id="KW-0596">Phosphopantetheine</keyword>
<sequence length="1827" mass="197046">MTVAPSDSTLSAAKRALLERRLAQRSGGDRIGARPADADVQLSSAQERLWFMEQLAPGTAAYAVPVAVRLTGPLDTDRLAAALNALADRHEVLRMRVPVGDGGQPAPVIDEAVTVPLRIVEADTDGALDLIRDDLEEPFDLAGGPLVRALLIRLGEREHVLALTSHHVVSDGWSTDIVVGELLALYRGDELPALPLQYADFAHWQRDRVASDAYRTDIAFWRDRLAGVAPLELPTDKPRPAVQSFEGAAFGFHLDAELTAALTELGRANGATLYMTLLSAYQVLLGIYARQDDFAIGSPVAGRGRTELEGLVGMFVNVLALPSSLAGANTFTELLTATRRSVLDAMSHQELPFDQLVNDLAVKRDVSRSPLFQVTFAMQNYARGRHTDAEGDLAVSWYPVQLPATRFDLELYVTEADAGLKCLFTYSTALFGEPTVSRLAQHFETLLRAVVARPEGPLAELSLLGEAELATIMGWGAETGDFPVSTTLPQLFEARAAETPDAIALVFGDAEVTYADLNARANRLAHHLRGRGVGPDTLVAISVERSLDTIVAILGVLKAGGAYVPLDPANPAERLDFILGDTGAEINLTHEVLREVSAAGGPEHNPEPLAGPANLAYVIYTSGSTGLPKGVLIEHRQVVRLLDSCDEVFDFTAADTWIMLHSYAFDFSVWEIWGALAKGGKLVIVPADVVRDHEQLFDVLRDTKVTVLNQTPAAFRALRATLAATDRSFADTDVRTIVFGGAELHVRELRQWFTQYGDAKPALVNMYGITETTVHVTAHRMRRADLRRGVSSPIGRQLGDLRAYVLDQHGNPVPAGVPGELYVGGAGLARGYLNRPELNAERFPRDPFHSDPDARMYRTGDQVRWLPEGDLEYLGRVDQQVKVRGYRIEPGEIVAALEKHPQVRAAAVLARDDGNGDRSLVGYIVANGVKPSTAELREHLRATLPEYMVPAAFVALEALPITANGKLDHRALPEPDWSGGAAETAFVAPRTDAERLVAGVWAELLTVEQIGIDDDFFDLGGHSLLATQMVSRLRKATGPGSGVVTVMDIFRSRTVRELAALIDNGPTDVDQPRKLLFELTRGLAPEARTRSYVCVPYGGGSAVVYQPLADALPKGQALFAVATHGHDVGRIEDTMSLDEMATACVAEILAEVPGPLVLYGHCGVGATLTVEIARRLEAAGRELEAVYIAAIFPFARPRGILGGLSRFAQAERLRSNRTYTNRLKSQGVDLEDFDSEQIDRIVRNMRHDSRSAEDYFDGLLHEGTAKLHAPIISVIGDQDPATDFFQERYREWEFLSDTTALVVLAEGGHYFARYRAEELAEIVSRTDLAVEAGITEPLTQGARGEAATWWLHGVHRAGEEPPAAASKEVKPSMGRFLSVIGGQFVSVIGSSLTGWAVPIWIYTTTGSMMRFALFVVVAMVPGLLVAPLAGALVDRFDRRKVMLAANIGAGTTQVALGALLWTDNLQIWHIYVLLIGLSISQTFQRLGYAAAIAQLVPKHYLGHAMGAVQLVNGLAVICVPLFAVGIMAAIGLDGIVVIDIITFVVMLGVLLIVRFPNTMPWRPKEPLLTEIANGFRFAGGNKGFRAMLTFFVAFNIFLAGPMIMSTPLVLSFGDLTDASRIAFVEGLGVVLAGFAVLLWGGPPRRRMRGVLIAALCMGFAVAVVGSAPSLIVIGIGVFAMSVGLTFVNGIYGTIVQVKVPQRYHGRVFAVNQMISWSTLPLGFAVIAPLGTAVFEPMLMPGGALADTVGVVLGTGPGRGMGFLYLILGAAMVVLVLVAMRTRALSRFDTDVPDALPDDVVGVQVLAERAAASTAPAVEERPLAGARR</sequence>
<dbReference type="FunFam" id="3.40.50.12780:FF:000012">
    <property type="entry name" value="Non-ribosomal peptide synthetase"/>
    <property type="match status" value="1"/>
</dbReference>
<organism evidence="6 7">
    <name type="scientific">Allocatelliglobosispora scoriae</name>
    <dbReference type="NCBI Taxonomy" id="643052"/>
    <lineage>
        <taxon>Bacteria</taxon>
        <taxon>Bacillati</taxon>
        <taxon>Actinomycetota</taxon>
        <taxon>Actinomycetes</taxon>
        <taxon>Micromonosporales</taxon>
        <taxon>Micromonosporaceae</taxon>
        <taxon>Allocatelliglobosispora</taxon>
    </lineage>
</organism>
<comment type="caution">
    <text evidence="6">The sequence shown here is derived from an EMBL/GenBank/DDBJ whole genome shotgun (WGS) entry which is preliminary data.</text>
</comment>
<dbReference type="SMART" id="SM00823">
    <property type="entry name" value="PKS_PP"/>
    <property type="match status" value="1"/>
</dbReference>
<dbReference type="CDD" id="cd17643">
    <property type="entry name" value="A_NRPS_Cytc1-like"/>
    <property type="match status" value="1"/>
</dbReference>
<dbReference type="FunFam" id="2.30.38.10:FF:000001">
    <property type="entry name" value="Non-ribosomal peptide synthetase PvdI"/>
    <property type="match status" value="1"/>
</dbReference>
<evidence type="ECO:0000256" key="2">
    <source>
        <dbReference type="ARBA" id="ARBA00022450"/>
    </source>
</evidence>
<dbReference type="Pfam" id="PF00975">
    <property type="entry name" value="Thioesterase"/>
    <property type="match status" value="1"/>
</dbReference>
<dbReference type="Gene3D" id="1.20.1250.20">
    <property type="entry name" value="MFS general substrate transporter like domains"/>
    <property type="match status" value="1"/>
</dbReference>
<dbReference type="Pfam" id="PF00550">
    <property type="entry name" value="PP-binding"/>
    <property type="match status" value="1"/>
</dbReference>
<feature type="transmembrane region" description="Helical" evidence="4">
    <location>
        <begin position="1586"/>
        <end position="1609"/>
    </location>
</feature>
<dbReference type="PROSITE" id="PS00455">
    <property type="entry name" value="AMP_BINDING"/>
    <property type="match status" value="1"/>
</dbReference>
<dbReference type="Gene3D" id="3.30.300.30">
    <property type="match status" value="1"/>
</dbReference>
<dbReference type="InterPro" id="IPR006162">
    <property type="entry name" value="Ppantetheine_attach_site"/>
</dbReference>
<dbReference type="SUPFAM" id="SSF53474">
    <property type="entry name" value="alpha/beta-Hydrolases"/>
    <property type="match status" value="1"/>
</dbReference>
<dbReference type="InterPro" id="IPR023213">
    <property type="entry name" value="CAT-like_dom_sf"/>
</dbReference>
<dbReference type="InterPro" id="IPR011701">
    <property type="entry name" value="MFS"/>
</dbReference>
<dbReference type="InterPro" id="IPR001031">
    <property type="entry name" value="Thioesterase"/>
</dbReference>
<reference evidence="6 7" key="1">
    <citation type="submission" date="2020-08" db="EMBL/GenBank/DDBJ databases">
        <title>Sequencing the genomes of 1000 actinobacteria strains.</title>
        <authorList>
            <person name="Klenk H.-P."/>
        </authorList>
    </citation>
    <scope>NUCLEOTIDE SEQUENCE [LARGE SCALE GENOMIC DNA]</scope>
    <source>
        <strain evidence="6 7">DSM 45362</strain>
    </source>
</reference>
<dbReference type="Gene3D" id="3.40.50.1820">
    <property type="entry name" value="alpha/beta hydrolase"/>
    <property type="match status" value="1"/>
</dbReference>
<dbReference type="InterPro" id="IPR020845">
    <property type="entry name" value="AMP-binding_CS"/>
</dbReference>
<feature type="transmembrane region" description="Helical" evidence="4">
    <location>
        <begin position="1761"/>
        <end position="1779"/>
    </location>
</feature>
<dbReference type="InterPro" id="IPR042099">
    <property type="entry name" value="ANL_N_sf"/>
</dbReference>
<comment type="cofactor">
    <cofactor evidence="1">
        <name>pantetheine 4'-phosphate</name>
        <dbReference type="ChEBI" id="CHEBI:47942"/>
    </cofactor>
</comment>
<dbReference type="InterPro" id="IPR001242">
    <property type="entry name" value="Condensation_dom"/>
</dbReference>
<dbReference type="GO" id="GO:0044550">
    <property type="term" value="P:secondary metabolite biosynthetic process"/>
    <property type="evidence" value="ECO:0007669"/>
    <property type="project" value="UniProtKB-ARBA"/>
</dbReference>
<dbReference type="NCBIfam" id="TIGR01733">
    <property type="entry name" value="AA-adenyl-dom"/>
    <property type="match status" value="1"/>
</dbReference>